<keyword evidence="6 17" id="KW-0812">Transmembrane</keyword>
<dbReference type="EMBL" id="MU853401">
    <property type="protein sequence ID" value="KAK4138876.1"/>
    <property type="molecule type" value="Genomic_DNA"/>
</dbReference>
<evidence type="ECO:0000256" key="10">
    <source>
        <dbReference type="ARBA" id="ARBA00022989"/>
    </source>
</evidence>
<evidence type="ECO:0000256" key="6">
    <source>
        <dbReference type="ARBA" id="ARBA00022692"/>
    </source>
</evidence>
<name>A0AAN6ZIP2_9PEZI</name>
<evidence type="ECO:0000256" key="5">
    <source>
        <dbReference type="ARBA" id="ARBA00022670"/>
    </source>
</evidence>
<dbReference type="FunFam" id="3.40.50.1820:FF:000121">
    <property type="entry name" value="Carboxypeptidase D"/>
    <property type="match status" value="1"/>
</dbReference>
<dbReference type="Proteomes" id="UP001304895">
    <property type="component" value="Unassembled WGS sequence"/>
</dbReference>
<dbReference type="GO" id="GO:0006915">
    <property type="term" value="P:apoptotic process"/>
    <property type="evidence" value="ECO:0007669"/>
    <property type="project" value="UniProtKB-KW"/>
</dbReference>
<dbReference type="GO" id="GO:0005802">
    <property type="term" value="C:trans-Golgi network"/>
    <property type="evidence" value="ECO:0007669"/>
    <property type="project" value="TreeGrafter"/>
</dbReference>
<dbReference type="EC" id="3.4.16.-" evidence="15"/>
<keyword evidence="8 15" id="KW-0732">Signal</keyword>
<evidence type="ECO:0000256" key="4">
    <source>
        <dbReference type="ARBA" id="ARBA00022645"/>
    </source>
</evidence>
<dbReference type="PANTHER" id="PTHR11802:SF190">
    <property type="entry name" value="PHEROMONE-PROCESSING CARBOXYPEPTIDASE KEX1"/>
    <property type="match status" value="1"/>
</dbReference>
<feature type="compositionally biased region" description="Low complexity" evidence="16">
    <location>
        <begin position="483"/>
        <end position="494"/>
    </location>
</feature>
<dbReference type="InterPro" id="IPR001563">
    <property type="entry name" value="Peptidase_S10"/>
</dbReference>
<evidence type="ECO:0000256" key="7">
    <source>
        <dbReference type="ARBA" id="ARBA00022703"/>
    </source>
</evidence>
<keyword evidence="12 17" id="KW-0472">Membrane</keyword>
<keyword evidence="4 15" id="KW-0121">Carboxypeptidase</keyword>
<comment type="subcellular location">
    <subcellularLocation>
        <location evidence="2">Golgi apparatus</location>
        <location evidence="2">trans-Golgi network membrane</location>
        <topology evidence="2">Single-pass type I membrane protein</topology>
    </subcellularLocation>
</comment>
<protein>
    <recommendedName>
        <fullName evidence="15">Carboxypeptidase</fullName>
        <ecNumber evidence="15">3.4.16.-</ecNumber>
    </recommendedName>
</protein>
<proteinExistence type="inferred from homology"/>
<sequence length="655" mass="72255">MAIWMRLPTLIAALALAWAATLAAADKAAGDYFVHSLPGAPEGPLVKMHAGHIEVTPEHNGNMFFWHFQNKHIANKQRTVIWLNGGPGCSSEDGALMEIGPYRVKDQDTLTYNEGAWNEFANVLFVDNPVGTGYSYVDTNAYLTELDEMADQFVIFLEKWYALFPEYAHDDLYIAGESYAGQHIPYIAKHILERNKRSDTKHKWNLMGLLIGNGWISPPEQYDAYLHFAYEKGIVQKGSDIASKLEVQQRICQKELAVGTSAVDNPNCERILQDILGMTATAGKNNQRECVNMYDVRLKDTYPSCGMNWPPDLAAVTPYLRRKEVTAALNVNPNKVTGWVECNGGVSSAFRPVKSRPSIDLLPDLLTEVPIMLFSGSEDLICNHLGTEALIGNMAWNGGRGFELSPGTWAPRRDWTFEGEAAGFWQAARNLTYVLFYNSSHMVPFDYPRRTRDMLDRFMGVDISSIGGKPSDSRLDGERGPETTVGGAAGNGTADQNAEKEKLDAAKWHAYRRSGEIVLVIVAVAAAAWGYFVWRGRRHRQGLGYQGLAGGENGSAAAAVAVPGRRGRGRGRGHVRGISTSSSERMESLRLQRARENRDLEAGDFDETRLDALRVRSPVEALEMDRYSVGGGSDEEGEVVVAGKERGKARADEGA</sequence>
<evidence type="ECO:0000256" key="13">
    <source>
        <dbReference type="ARBA" id="ARBA00023180"/>
    </source>
</evidence>
<evidence type="ECO:0000256" key="14">
    <source>
        <dbReference type="ARBA" id="ARBA00037042"/>
    </source>
</evidence>
<dbReference type="GO" id="GO:0004185">
    <property type="term" value="F:serine-type carboxypeptidase activity"/>
    <property type="evidence" value="ECO:0007669"/>
    <property type="project" value="UniProtKB-UniRule"/>
</dbReference>
<dbReference type="SUPFAM" id="SSF53474">
    <property type="entry name" value="alpha/beta-Hydrolases"/>
    <property type="match status" value="1"/>
</dbReference>
<accession>A0AAN6ZIP2</accession>
<dbReference type="PROSITE" id="PS00131">
    <property type="entry name" value="CARBOXYPEPT_SER_SER"/>
    <property type="match status" value="1"/>
</dbReference>
<reference evidence="18" key="1">
    <citation type="journal article" date="2023" name="Mol. Phylogenet. Evol.">
        <title>Genome-scale phylogeny and comparative genomics of the fungal order Sordariales.</title>
        <authorList>
            <person name="Hensen N."/>
            <person name="Bonometti L."/>
            <person name="Westerberg I."/>
            <person name="Brannstrom I.O."/>
            <person name="Guillou S."/>
            <person name="Cros-Aarteil S."/>
            <person name="Calhoun S."/>
            <person name="Haridas S."/>
            <person name="Kuo A."/>
            <person name="Mondo S."/>
            <person name="Pangilinan J."/>
            <person name="Riley R."/>
            <person name="LaButti K."/>
            <person name="Andreopoulos B."/>
            <person name="Lipzen A."/>
            <person name="Chen C."/>
            <person name="Yan M."/>
            <person name="Daum C."/>
            <person name="Ng V."/>
            <person name="Clum A."/>
            <person name="Steindorff A."/>
            <person name="Ohm R.A."/>
            <person name="Martin F."/>
            <person name="Silar P."/>
            <person name="Natvig D.O."/>
            <person name="Lalanne C."/>
            <person name="Gautier V."/>
            <person name="Ament-Velasquez S.L."/>
            <person name="Kruys A."/>
            <person name="Hutchinson M.I."/>
            <person name="Powell A.J."/>
            <person name="Barry K."/>
            <person name="Miller A.N."/>
            <person name="Grigoriev I.V."/>
            <person name="Debuchy R."/>
            <person name="Gladieux P."/>
            <person name="Hiltunen Thoren M."/>
            <person name="Johannesson H."/>
        </authorList>
    </citation>
    <scope>NUCLEOTIDE SEQUENCE</scope>
    <source>
        <strain evidence="18">CBS 123565</strain>
    </source>
</reference>
<feature type="region of interest" description="Disordered" evidence="16">
    <location>
        <begin position="565"/>
        <end position="587"/>
    </location>
</feature>
<dbReference type="InterPro" id="IPR018202">
    <property type="entry name" value="Ser_caboxypep_ser_AS"/>
</dbReference>
<evidence type="ECO:0000256" key="3">
    <source>
        <dbReference type="ARBA" id="ARBA00009431"/>
    </source>
</evidence>
<keyword evidence="9 15" id="KW-0378">Hydrolase</keyword>
<feature type="compositionally biased region" description="Basic and acidic residues" evidence="16">
    <location>
        <begin position="471"/>
        <end position="481"/>
    </location>
</feature>
<feature type="chain" id="PRO_5042673491" description="Carboxypeptidase" evidence="15">
    <location>
        <begin position="20"/>
        <end position="655"/>
    </location>
</feature>
<dbReference type="AlphaFoldDB" id="A0AAN6ZIP2"/>
<organism evidence="18 19">
    <name type="scientific">Trichocladium antarcticum</name>
    <dbReference type="NCBI Taxonomy" id="1450529"/>
    <lineage>
        <taxon>Eukaryota</taxon>
        <taxon>Fungi</taxon>
        <taxon>Dikarya</taxon>
        <taxon>Ascomycota</taxon>
        <taxon>Pezizomycotina</taxon>
        <taxon>Sordariomycetes</taxon>
        <taxon>Sordariomycetidae</taxon>
        <taxon>Sordariales</taxon>
        <taxon>Chaetomiaceae</taxon>
        <taxon>Trichocladium</taxon>
    </lineage>
</organism>
<reference evidence="18" key="2">
    <citation type="submission" date="2023-05" db="EMBL/GenBank/DDBJ databases">
        <authorList>
            <consortium name="Lawrence Berkeley National Laboratory"/>
            <person name="Steindorff A."/>
            <person name="Hensen N."/>
            <person name="Bonometti L."/>
            <person name="Westerberg I."/>
            <person name="Brannstrom I.O."/>
            <person name="Guillou S."/>
            <person name="Cros-Aarteil S."/>
            <person name="Calhoun S."/>
            <person name="Haridas S."/>
            <person name="Kuo A."/>
            <person name="Mondo S."/>
            <person name="Pangilinan J."/>
            <person name="Riley R."/>
            <person name="Labutti K."/>
            <person name="Andreopoulos B."/>
            <person name="Lipzen A."/>
            <person name="Chen C."/>
            <person name="Yanf M."/>
            <person name="Daum C."/>
            <person name="Ng V."/>
            <person name="Clum A."/>
            <person name="Ohm R."/>
            <person name="Martin F."/>
            <person name="Silar P."/>
            <person name="Natvig D."/>
            <person name="Lalanne C."/>
            <person name="Gautier V."/>
            <person name="Ament-Velasquez S.L."/>
            <person name="Kruys A."/>
            <person name="Hutchinson M.I."/>
            <person name="Powell A.J."/>
            <person name="Barry K."/>
            <person name="Miller A.N."/>
            <person name="Grigoriev I.V."/>
            <person name="Debuchy R."/>
            <person name="Gladieux P."/>
            <person name="Thoren M.H."/>
            <person name="Johannesson H."/>
        </authorList>
    </citation>
    <scope>NUCLEOTIDE SEQUENCE</scope>
    <source>
        <strain evidence="18">CBS 123565</strain>
    </source>
</reference>
<evidence type="ECO:0000313" key="19">
    <source>
        <dbReference type="Proteomes" id="UP001304895"/>
    </source>
</evidence>
<feature type="compositionally biased region" description="Basic residues" evidence="16">
    <location>
        <begin position="565"/>
        <end position="575"/>
    </location>
</feature>
<dbReference type="InterPro" id="IPR029058">
    <property type="entry name" value="AB_hydrolase_fold"/>
</dbReference>
<evidence type="ECO:0000256" key="12">
    <source>
        <dbReference type="ARBA" id="ARBA00023136"/>
    </source>
</evidence>
<dbReference type="GO" id="GO:0006508">
    <property type="term" value="P:proteolysis"/>
    <property type="evidence" value="ECO:0007669"/>
    <property type="project" value="UniProtKB-KW"/>
</dbReference>
<feature type="compositionally biased region" description="Basic and acidic residues" evidence="16">
    <location>
        <begin position="643"/>
        <end position="655"/>
    </location>
</feature>
<evidence type="ECO:0000256" key="17">
    <source>
        <dbReference type="SAM" id="Phobius"/>
    </source>
</evidence>
<gene>
    <name evidence="18" type="ORF">BT67DRAFT_446876</name>
</gene>
<comment type="function">
    <text evidence="14">Protease with a carboxypeptidase B-like function involved in the C-terminal processing of the lysine and arginine residues from protein precursors. Promotes cell fusion and is involved in the programmed cell death.</text>
</comment>
<dbReference type="Pfam" id="PF00450">
    <property type="entry name" value="Peptidase_S10"/>
    <property type="match status" value="1"/>
</dbReference>
<dbReference type="Gene3D" id="3.40.50.1820">
    <property type="entry name" value="alpha/beta hydrolase"/>
    <property type="match status" value="1"/>
</dbReference>
<evidence type="ECO:0000256" key="8">
    <source>
        <dbReference type="ARBA" id="ARBA00022729"/>
    </source>
</evidence>
<keyword evidence="13" id="KW-0325">Glycoprotein</keyword>
<comment type="caution">
    <text evidence="18">The sequence shown here is derived from an EMBL/GenBank/DDBJ whole genome shotgun (WGS) entry which is preliminary data.</text>
</comment>
<comment type="catalytic activity">
    <reaction evidence="1">
        <text>Preferential release of a C-terminal arginine or lysine residue.</text>
        <dbReference type="EC" id="3.4.16.6"/>
    </reaction>
</comment>
<dbReference type="PRINTS" id="PR00724">
    <property type="entry name" value="CRBOXYPTASEC"/>
</dbReference>
<feature type="region of interest" description="Disordered" evidence="16">
    <location>
        <begin position="467"/>
        <end position="498"/>
    </location>
</feature>
<evidence type="ECO:0000313" key="18">
    <source>
        <dbReference type="EMBL" id="KAK4138876.1"/>
    </source>
</evidence>
<evidence type="ECO:0000256" key="15">
    <source>
        <dbReference type="RuleBase" id="RU361156"/>
    </source>
</evidence>
<comment type="similarity">
    <text evidence="3 15">Belongs to the peptidase S10 family.</text>
</comment>
<evidence type="ECO:0000256" key="9">
    <source>
        <dbReference type="ARBA" id="ARBA00022801"/>
    </source>
</evidence>
<evidence type="ECO:0000256" key="16">
    <source>
        <dbReference type="SAM" id="MobiDB-lite"/>
    </source>
</evidence>
<evidence type="ECO:0000256" key="1">
    <source>
        <dbReference type="ARBA" id="ARBA00001003"/>
    </source>
</evidence>
<keyword evidence="5 15" id="KW-0645">Protease</keyword>
<feature type="transmembrane region" description="Helical" evidence="17">
    <location>
        <begin position="517"/>
        <end position="534"/>
    </location>
</feature>
<evidence type="ECO:0000256" key="2">
    <source>
        <dbReference type="ARBA" id="ARBA00004393"/>
    </source>
</evidence>
<keyword evidence="7" id="KW-0053">Apoptosis</keyword>
<feature type="region of interest" description="Disordered" evidence="16">
    <location>
        <begin position="626"/>
        <end position="655"/>
    </location>
</feature>
<keyword evidence="11" id="KW-0333">Golgi apparatus</keyword>
<keyword evidence="10 17" id="KW-1133">Transmembrane helix</keyword>
<feature type="signal peptide" evidence="15">
    <location>
        <begin position="1"/>
        <end position="19"/>
    </location>
</feature>
<evidence type="ECO:0000256" key="11">
    <source>
        <dbReference type="ARBA" id="ARBA00023034"/>
    </source>
</evidence>
<keyword evidence="19" id="KW-1185">Reference proteome</keyword>
<dbReference type="PANTHER" id="PTHR11802">
    <property type="entry name" value="SERINE PROTEASE FAMILY S10 SERINE CARBOXYPEPTIDASE"/>
    <property type="match status" value="1"/>
</dbReference>